<gene>
    <name evidence="2" type="ORF">EVA_10942</name>
</gene>
<keyword evidence="1" id="KW-1277">Toxin-antitoxin system</keyword>
<dbReference type="Pfam" id="PF05016">
    <property type="entry name" value="ParE_toxin"/>
    <property type="match status" value="1"/>
</dbReference>
<dbReference type="InterPro" id="IPR035093">
    <property type="entry name" value="RelE/ParE_toxin_dom_sf"/>
</dbReference>
<dbReference type="EMBL" id="AMCI01003159">
    <property type="protein sequence ID" value="EJX00951.1"/>
    <property type="molecule type" value="Genomic_DNA"/>
</dbReference>
<evidence type="ECO:0000313" key="2">
    <source>
        <dbReference type="EMBL" id="EJX00951.1"/>
    </source>
</evidence>
<dbReference type="AlphaFoldDB" id="J9CLG4"/>
<dbReference type="InterPro" id="IPR007712">
    <property type="entry name" value="RelE/ParE_toxin"/>
</dbReference>
<proteinExistence type="predicted"/>
<reference evidence="2" key="1">
    <citation type="journal article" date="2012" name="PLoS ONE">
        <title>Gene sets for utilization of primary and secondary nutrition supplies in the distal gut of endangered iberian lynx.</title>
        <authorList>
            <person name="Alcaide M."/>
            <person name="Messina E."/>
            <person name="Richter M."/>
            <person name="Bargiela R."/>
            <person name="Peplies J."/>
            <person name="Huws S.A."/>
            <person name="Newbold C.J."/>
            <person name="Golyshin P.N."/>
            <person name="Simon M.A."/>
            <person name="Lopez G."/>
            <person name="Yakimov M.M."/>
            <person name="Ferrer M."/>
        </authorList>
    </citation>
    <scope>NUCLEOTIDE SEQUENCE</scope>
</reference>
<name>J9CLG4_9ZZZZ</name>
<dbReference type="Gene3D" id="3.30.2310.20">
    <property type="entry name" value="RelE-like"/>
    <property type="match status" value="1"/>
</dbReference>
<comment type="caution">
    <text evidence="2">The sequence shown here is derived from an EMBL/GenBank/DDBJ whole genome shotgun (WGS) entry which is preliminary data.</text>
</comment>
<evidence type="ECO:0000256" key="1">
    <source>
        <dbReference type="ARBA" id="ARBA00022649"/>
    </source>
</evidence>
<sequence length="110" mass="12714">MNYHIHITQTAERDMISAADYIEFALKNPEAADHLLDTAEEKINALSQFPQKFPLVDDRILSSWGIRFTIVSNYLAFYRISETEKQVTVVRFLYAKSNWASILKTGFPLQ</sequence>
<organism evidence="2">
    <name type="scientific">gut metagenome</name>
    <dbReference type="NCBI Taxonomy" id="749906"/>
    <lineage>
        <taxon>unclassified sequences</taxon>
        <taxon>metagenomes</taxon>
        <taxon>organismal metagenomes</taxon>
    </lineage>
</organism>
<accession>J9CLG4</accession>
<protein>
    <submittedName>
        <fullName evidence="2">Toxin-antitoxin system, toxin component, RelE family</fullName>
    </submittedName>
</protein>